<feature type="transmembrane region" description="Helical" evidence="1">
    <location>
        <begin position="246"/>
        <end position="264"/>
    </location>
</feature>
<evidence type="ECO:0000313" key="2">
    <source>
        <dbReference type="EMBL" id="CAB3914458.1"/>
    </source>
</evidence>
<keyword evidence="3" id="KW-1185">Reference proteome</keyword>
<dbReference type="CDD" id="cd04301">
    <property type="entry name" value="NAT_SF"/>
    <property type="match status" value="1"/>
</dbReference>
<evidence type="ECO:0000313" key="3">
    <source>
        <dbReference type="Proteomes" id="UP000507140"/>
    </source>
</evidence>
<protein>
    <recommendedName>
        <fullName evidence="4">N-acetyltransferase domain-containing protein</fullName>
    </recommendedName>
</protein>
<proteinExistence type="predicted"/>
<keyword evidence="1" id="KW-1133">Transmembrane helix</keyword>
<evidence type="ECO:0008006" key="4">
    <source>
        <dbReference type="Google" id="ProtNLM"/>
    </source>
</evidence>
<dbReference type="EMBL" id="CADIKR010000008">
    <property type="protein sequence ID" value="CAB3914458.1"/>
    <property type="molecule type" value="Genomic_DNA"/>
</dbReference>
<organism evidence="2 3">
    <name type="scientific">Achromobacter mucicolens</name>
    <dbReference type="NCBI Taxonomy" id="1389922"/>
    <lineage>
        <taxon>Bacteria</taxon>
        <taxon>Pseudomonadati</taxon>
        <taxon>Pseudomonadota</taxon>
        <taxon>Betaproteobacteria</taxon>
        <taxon>Burkholderiales</taxon>
        <taxon>Alcaligenaceae</taxon>
        <taxon>Achromobacter</taxon>
    </lineage>
</organism>
<sequence length="268" mass="30834">MLPSLERSYPRDNYSVPRIHLLEVRRRTAPESNLAWIIVEIEEECISSKGVAHEASLRLKCQPVSPTYPPPYSSFTFTARYWQMFNAVKLTGLDLGGGAVFVDPGELRGHRIGTYLMDYIVHWARQWPEAIVEPIKLQAEQGKGEAGLRRNLFYEQFGLRFDFTTDEKLAGKSIPMPAGELVECRTWEQNITVHELPTVLARLFSTAKETEYELSYMEKCVRDQARELQSAELKPFMWALRKGWRSLANIAGVALIAAFAYWQFTEYF</sequence>
<keyword evidence="1" id="KW-0472">Membrane</keyword>
<dbReference type="Proteomes" id="UP000507140">
    <property type="component" value="Unassembled WGS sequence"/>
</dbReference>
<accession>A0ABM8LKA5</accession>
<gene>
    <name evidence="2" type="ORF">LMG3415_05154</name>
</gene>
<evidence type="ECO:0000256" key="1">
    <source>
        <dbReference type="SAM" id="Phobius"/>
    </source>
</evidence>
<name>A0ABM8LKA5_9BURK</name>
<keyword evidence="1" id="KW-0812">Transmembrane</keyword>
<comment type="caution">
    <text evidence="2">The sequence shown here is derived from an EMBL/GenBank/DDBJ whole genome shotgun (WGS) entry which is preliminary data.</text>
</comment>
<reference evidence="2 3" key="1">
    <citation type="submission" date="2020-04" db="EMBL/GenBank/DDBJ databases">
        <authorList>
            <person name="De Canck E."/>
        </authorList>
    </citation>
    <scope>NUCLEOTIDE SEQUENCE [LARGE SCALE GENOMIC DNA]</scope>
    <source>
        <strain evidence="2 3">LMG 3415</strain>
    </source>
</reference>